<reference evidence="2 3" key="1">
    <citation type="submission" date="2015-09" db="EMBL/GenBank/DDBJ databases">
        <title>Aphanizomenon flos-aquae WA102.</title>
        <authorList>
            <person name="Driscoll C."/>
        </authorList>
    </citation>
    <scope>NUCLEOTIDE SEQUENCE [LARGE SCALE GENOMIC DNA]</scope>
    <source>
        <strain evidence="2">WA102</strain>
    </source>
</reference>
<keyword evidence="1" id="KW-0812">Transmembrane</keyword>
<accession>A0A1B7WZ93</accession>
<evidence type="ECO:0000256" key="1">
    <source>
        <dbReference type="SAM" id="Phobius"/>
    </source>
</evidence>
<protein>
    <submittedName>
        <fullName evidence="2">Uncharacterized protein</fullName>
    </submittedName>
</protein>
<dbReference type="Proteomes" id="UP000092093">
    <property type="component" value="Unassembled WGS sequence"/>
</dbReference>
<keyword evidence="1" id="KW-1133">Transmembrane helix</keyword>
<dbReference type="EMBL" id="LJOW01000106">
    <property type="protein sequence ID" value="OBQ42414.1"/>
    <property type="molecule type" value="Genomic_DNA"/>
</dbReference>
<keyword evidence="1" id="KW-0472">Membrane</keyword>
<organism evidence="2 3">
    <name type="scientific">Aphanizomenon flos-aquae WA102</name>
    <dbReference type="NCBI Taxonomy" id="1710896"/>
    <lineage>
        <taxon>Bacteria</taxon>
        <taxon>Bacillati</taxon>
        <taxon>Cyanobacteriota</taxon>
        <taxon>Cyanophyceae</taxon>
        <taxon>Nostocales</taxon>
        <taxon>Aphanizomenonaceae</taxon>
        <taxon>Aphanizomenon</taxon>
    </lineage>
</organism>
<comment type="caution">
    <text evidence="2">The sequence shown here is derived from an EMBL/GenBank/DDBJ whole genome shotgun (WGS) entry which is preliminary data.</text>
</comment>
<name>A0A1B7WZ93_APHFL</name>
<sequence>MSHATENDSPQILIVPKEVGGLSMPILCFLVGTLSFALLANAVTSFKMAQQQQKDASPTDGVQQELTAKRLPIRGHIRAKRYRKQIK</sequence>
<evidence type="ECO:0000313" key="3">
    <source>
        <dbReference type="Proteomes" id="UP000092093"/>
    </source>
</evidence>
<evidence type="ECO:0000313" key="2">
    <source>
        <dbReference type="EMBL" id="OBQ42414.1"/>
    </source>
</evidence>
<dbReference type="AlphaFoldDB" id="A0A1B7WZ93"/>
<gene>
    <name evidence="2" type="ORF">AN484_17860</name>
</gene>
<feature type="transmembrane region" description="Helical" evidence="1">
    <location>
        <begin position="22"/>
        <end position="44"/>
    </location>
</feature>
<proteinExistence type="predicted"/>